<dbReference type="OrthoDB" id="2485617at2"/>
<comment type="pathway">
    <text evidence="1">Glycan metabolism.</text>
</comment>
<dbReference type="Gene3D" id="3.20.20.80">
    <property type="entry name" value="Glycosidases"/>
    <property type="match status" value="1"/>
</dbReference>
<dbReference type="Proteomes" id="UP000307943">
    <property type="component" value="Unassembled WGS sequence"/>
</dbReference>
<name>A0A5C4TGM5_9BACL</name>
<proteinExistence type="predicted"/>
<dbReference type="PANTHER" id="PTHR43576:SF2">
    <property type="entry name" value="INTRACELLULAR EXO-ALPHA-L-ARABINOFURANOSIDASE 2"/>
    <property type="match status" value="1"/>
</dbReference>
<organism evidence="2 3">
    <name type="scientific">Paenibacillus hemerocallicola</name>
    <dbReference type="NCBI Taxonomy" id="1172614"/>
    <lineage>
        <taxon>Bacteria</taxon>
        <taxon>Bacillati</taxon>
        <taxon>Bacillota</taxon>
        <taxon>Bacilli</taxon>
        <taxon>Bacillales</taxon>
        <taxon>Paenibacillaceae</taxon>
        <taxon>Paenibacillus</taxon>
    </lineage>
</organism>
<reference evidence="2 3" key="1">
    <citation type="submission" date="2019-05" db="EMBL/GenBank/DDBJ databases">
        <title>We sequenced the genome of Paenibacillus hemerocallicola KCTC 33185 for further insight into its adaptation and study the phylogeny of Paenibacillus.</title>
        <authorList>
            <person name="Narsing Rao M.P."/>
        </authorList>
    </citation>
    <scope>NUCLEOTIDE SEQUENCE [LARGE SCALE GENOMIC DNA]</scope>
    <source>
        <strain evidence="2 3">KCTC 33185</strain>
    </source>
</reference>
<dbReference type="RefSeq" id="WP_139600709.1">
    <property type="nucleotide sequence ID" value="NZ_VDCQ01000003.1"/>
</dbReference>
<dbReference type="Gene3D" id="2.60.40.1180">
    <property type="entry name" value="Golgi alpha-mannosidase II"/>
    <property type="match status" value="1"/>
</dbReference>
<dbReference type="SUPFAM" id="SSF51445">
    <property type="entry name" value="(Trans)glycosidases"/>
    <property type="match status" value="1"/>
</dbReference>
<comment type="caution">
    <text evidence="2">The sequence shown here is derived from an EMBL/GenBank/DDBJ whole genome shotgun (WGS) entry which is preliminary data.</text>
</comment>
<dbReference type="InterPro" id="IPR013780">
    <property type="entry name" value="Glyco_hydro_b"/>
</dbReference>
<evidence type="ECO:0000256" key="1">
    <source>
        <dbReference type="ARBA" id="ARBA00004881"/>
    </source>
</evidence>
<keyword evidence="3" id="KW-1185">Reference proteome</keyword>
<dbReference type="PANTHER" id="PTHR43576">
    <property type="entry name" value="ALPHA-L-ARABINOFURANOSIDASE C-RELATED"/>
    <property type="match status" value="1"/>
</dbReference>
<dbReference type="AlphaFoldDB" id="A0A5C4TGM5"/>
<gene>
    <name evidence="2" type="ORF">FE784_03400</name>
</gene>
<accession>A0A5C4TGM5</accession>
<protein>
    <submittedName>
        <fullName evidence="2">Uncharacterized protein</fullName>
    </submittedName>
</protein>
<dbReference type="InterPro" id="IPR017853">
    <property type="entry name" value="GH"/>
</dbReference>
<dbReference type="GO" id="GO:0000272">
    <property type="term" value="P:polysaccharide catabolic process"/>
    <property type="evidence" value="ECO:0007669"/>
    <property type="project" value="TreeGrafter"/>
</dbReference>
<evidence type="ECO:0000313" key="3">
    <source>
        <dbReference type="Proteomes" id="UP000307943"/>
    </source>
</evidence>
<dbReference type="EMBL" id="VDCQ01000003">
    <property type="protein sequence ID" value="TNJ67806.1"/>
    <property type="molecule type" value="Genomic_DNA"/>
</dbReference>
<evidence type="ECO:0000313" key="2">
    <source>
        <dbReference type="EMBL" id="TNJ67806.1"/>
    </source>
</evidence>
<sequence length="721" mass="78847">MRDSLQAGKRAMTAALTLLAIAVMLFAWLGYREPAAHAQEQEEQEVYEDDFNAYSVRTDMPTSPTLPFRWQFSQPANTAITLEAHPAQPADRYLRIVDTGAGTGFAQLYFESLSNGTATVEFDIRTEADSDLTRKHDFFGATLYSSQNEAITQLQNSTQANGYAFKLLQKNDAGQAISSSMLPTASYADGSWYRIRLTVDLTQKKVKAECYDQAGTTLLGTVDYAGFQIPEATDVAAIKFVTTTSGWGILSVDNVKVTSHPEETGGPVTQNIVVDVSDVLSNVYANPVGVVSNHLFDSDIHHPARANSFAQSLQELGSGTVRFGEGEASDRYLWTGPPYPADSGSPLVPQLSYYYSTQRILSNSERALLNPDGTYKQTQDFKEFMNAVHPLGIQPFVIVGLDAIKATDADWAKSKEELKTAAVEWVRYANVTNDWNVKYWEIGNEPFFTSQSGHIWSPHDYAAVFLEFAAAMKAVDPSILVGVPVHDSVSWNSAVLPVVSGTADFLALHMYGTTNIAPLDTLVQHIRQYCAPEDRERLRIAITETNTYSSGSPFPNDMGRAALLATKIGKILQYDQVDYTHFWVTRKGLNNDPQDERSAIDEDGQLLAMGKALQLWNAYVKENMVSVIGATQISAFASHSPSSGELSLVLINSGNSAVPVHMTLQHYSAPVVNERWVLSGTGASDPDPVFGQFDPIGYADGTADFELAANSITVVAFKPAP</sequence>